<accession>D7CPQ8</accession>
<dbReference type="RefSeq" id="WP_013176088.1">
    <property type="nucleotide sequence ID" value="NC_014220.1"/>
</dbReference>
<dbReference type="KEGG" id="slp:Slip_1934"/>
<organism evidence="1 2">
    <name type="scientific">Syntrophothermus lipocalidus (strain DSM 12680 / TGB-C1)</name>
    <dbReference type="NCBI Taxonomy" id="643648"/>
    <lineage>
        <taxon>Bacteria</taxon>
        <taxon>Bacillati</taxon>
        <taxon>Bacillota</taxon>
        <taxon>Clostridia</taxon>
        <taxon>Eubacteriales</taxon>
        <taxon>Syntrophomonadaceae</taxon>
        <taxon>Syntrophothermus</taxon>
    </lineage>
</organism>
<evidence type="ECO:0000313" key="1">
    <source>
        <dbReference type="EMBL" id="ADI02686.1"/>
    </source>
</evidence>
<dbReference type="InterPro" id="IPR036821">
    <property type="entry name" value="Peptide_deformylase_sf"/>
</dbReference>
<reference evidence="2" key="1">
    <citation type="journal article" date="2010" name="Stand. Genomic Sci.">
        <title>Complete genome sequence of Syntrophothermus lipocalidus type strain (TGB-C1T).</title>
        <authorList>
            <consortium name="US DOE Joint Genome Institute (JGI-PGF)"/>
            <person name="Djao O."/>
            <person name="Zhang X."/>
            <person name="Lucas S."/>
            <person name="Lapidus A."/>
            <person name="Glavina Del Rio T."/>
            <person name="Nolan M."/>
            <person name="Tice H."/>
            <person name="Cheng J."/>
            <person name="Han C."/>
            <person name="Tapia R."/>
            <person name="Goodwin L."/>
            <person name="Pitluck S."/>
            <person name="Liolios K."/>
            <person name="Ivanova N."/>
            <person name="Mavromatis K."/>
            <person name="Mikhailova N."/>
            <person name="Ovchinnikova G."/>
            <person name="Pati A."/>
            <person name="Brambilla E."/>
            <person name="Chen A."/>
            <person name="Palaniappan K."/>
            <person name="Land M."/>
            <person name="Hauser L."/>
            <person name="Chang Y."/>
            <person name="Jeffries C."/>
            <person name="Rohde M."/>
            <person name="Sikorski J."/>
            <person name="Spring S."/>
            <person name="Goker M."/>
            <person name="Detter J."/>
            <person name="Woyke T."/>
            <person name="Bristow J."/>
            <person name="Eisen J."/>
            <person name="Markowitz V."/>
            <person name="Hugenholtz P."/>
            <person name="Kyrpides N."/>
            <person name="Klenk H."/>
        </authorList>
    </citation>
    <scope>NUCLEOTIDE SEQUENCE [LARGE SCALE GENOMIC DNA]</scope>
    <source>
        <strain evidence="2">DSM 12680 / TGB-C1</strain>
    </source>
</reference>
<dbReference type="EMBL" id="CP002048">
    <property type="protein sequence ID" value="ADI02686.1"/>
    <property type="molecule type" value="Genomic_DNA"/>
</dbReference>
<dbReference type="HOGENOM" id="CLU_1509881_0_0_9"/>
<proteinExistence type="predicted"/>
<dbReference type="Proteomes" id="UP000000378">
    <property type="component" value="Chromosome"/>
</dbReference>
<dbReference type="STRING" id="643648.Slip_1934"/>
<evidence type="ECO:0000313" key="2">
    <source>
        <dbReference type="Proteomes" id="UP000000378"/>
    </source>
</evidence>
<reference evidence="1 2" key="2">
    <citation type="journal article" date="2010" name="Stand. Genomic Sci.">
        <title>Complete genome sequence of Syntrophothermus lipocalidus type strain (TGB-C1).</title>
        <authorList>
            <person name="Djao O.D."/>
            <person name="Zhang X."/>
            <person name="Lucas S."/>
            <person name="Lapidus A."/>
            <person name="Del Rio T.G."/>
            <person name="Nolan M."/>
            <person name="Tice H."/>
            <person name="Cheng J.F."/>
            <person name="Han C."/>
            <person name="Tapia R."/>
            <person name="Goodwin L."/>
            <person name="Pitluck S."/>
            <person name="Liolios K."/>
            <person name="Ivanova N."/>
            <person name="Mavromatis K."/>
            <person name="Mikhailova N."/>
            <person name="Ovchinnikova G."/>
            <person name="Pati A."/>
            <person name="Brambilla E."/>
            <person name="Chen A."/>
            <person name="Palaniappan K."/>
            <person name="Land M."/>
            <person name="Hauser L."/>
            <person name="Chang Y.J."/>
            <person name="Jeffries C.D."/>
            <person name="Rohde M."/>
            <person name="Sikorski J."/>
            <person name="Spring S."/>
            <person name="Goker M."/>
            <person name="Detter J.C."/>
            <person name="Woyke T."/>
            <person name="Bristow J."/>
            <person name="Eisen J.A."/>
            <person name="Markowitz V."/>
            <person name="Hugenholtz P."/>
            <person name="Kyrpides N.C."/>
            <person name="Klenk H.P."/>
        </authorList>
    </citation>
    <scope>NUCLEOTIDE SEQUENCE [LARGE SCALE GENOMIC DNA]</scope>
    <source>
        <strain evidence="2">DSM 12680 / TGB-C1</strain>
    </source>
</reference>
<dbReference type="AlphaFoldDB" id="D7CPQ8"/>
<keyword evidence="2" id="KW-1185">Reference proteome</keyword>
<gene>
    <name evidence="1" type="ordered locus">Slip_1934</name>
</gene>
<dbReference type="SUPFAM" id="SSF56420">
    <property type="entry name" value="Peptide deformylase"/>
    <property type="match status" value="1"/>
</dbReference>
<sequence>MAAEIVGTFSPVERRRSIVNRAQENPIHPEDWTFKDSVAAIFQHEIDTIDSVVSFHNEGVFRIVLTDPKNLNFGMGDEEELVTAYFTLCHLKARLEILNAALPLVDDEATRGAAAEEINFWNRLVTLLLERVQRKIVEAGPEKIPAATEFELQQQIQRLCTLRFTGELQGSWFDGSGN</sequence>
<protein>
    <submittedName>
        <fullName evidence="1">Uncharacterized protein</fullName>
    </submittedName>
</protein>
<name>D7CPQ8_SYNLT</name>
<dbReference type="eggNOG" id="ENOG502ZXSQ">
    <property type="taxonomic scope" value="Bacteria"/>
</dbReference>